<dbReference type="InterPro" id="IPR013525">
    <property type="entry name" value="ABC2_TM"/>
</dbReference>
<keyword evidence="3 5" id="KW-1133">Transmembrane helix</keyword>
<feature type="domain" description="ABC-2 type transporter transmembrane" evidence="6">
    <location>
        <begin position="1"/>
        <end position="68"/>
    </location>
</feature>
<keyword evidence="4 5" id="KW-0472">Membrane</keyword>
<dbReference type="PANTHER" id="PTHR48040:SF13">
    <property type="entry name" value="ABC TRANSPORTER G FAMILY MEMBER 31"/>
    <property type="match status" value="1"/>
</dbReference>
<keyword evidence="2 5" id="KW-0812">Transmembrane</keyword>
<dbReference type="PANTHER" id="PTHR48040">
    <property type="entry name" value="PLEIOTROPIC DRUG RESISTANCE PROTEIN 1-LIKE ISOFORM X1"/>
    <property type="match status" value="1"/>
</dbReference>
<evidence type="ECO:0000256" key="5">
    <source>
        <dbReference type="SAM" id="Phobius"/>
    </source>
</evidence>
<dbReference type="EMBL" id="LXQA010025328">
    <property type="protein sequence ID" value="MCH93603.1"/>
    <property type="molecule type" value="Genomic_DNA"/>
</dbReference>
<protein>
    <submittedName>
        <fullName evidence="7">ABC transporter G family member 31-like</fullName>
    </submittedName>
</protein>
<dbReference type="GO" id="GO:0016020">
    <property type="term" value="C:membrane"/>
    <property type="evidence" value="ECO:0007669"/>
    <property type="project" value="UniProtKB-SubCell"/>
</dbReference>
<comment type="caution">
    <text evidence="7">The sequence shown here is derived from an EMBL/GenBank/DDBJ whole genome shotgun (WGS) entry which is preliminary data.</text>
</comment>
<evidence type="ECO:0000256" key="4">
    <source>
        <dbReference type="ARBA" id="ARBA00023136"/>
    </source>
</evidence>
<dbReference type="AlphaFoldDB" id="A0A392N1Z0"/>
<evidence type="ECO:0000256" key="2">
    <source>
        <dbReference type="ARBA" id="ARBA00022692"/>
    </source>
</evidence>
<organism evidence="7 8">
    <name type="scientific">Trifolium medium</name>
    <dbReference type="NCBI Taxonomy" id="97028"/>
    <lineage>
        <taxon>Eukaryota</taxon>
        <taxon>Viridiplantae</taxon>
        <taxon>Streptophyta</taxon>
        <taxon>Embryophyta</taxon>
        <taxon>Tracheophyta</taxon>
        <taxon>Spermatophyta</taxon>
        <taxon>Magnoliopsida</taxon>
        <taxon>eudicotyledons</taxon>
        <taxon>Gunneridae</taxon>
        <taxon>Pentapetalae</taxon>
        <taxon>rosids</taxon>
        <taxon>fabids</taxon>
        <taxon>Fabales</taxon>
        <taxon>Fabaceae</taxon>
        <taxon>Papilionoideae</taxon>
        <taxon>50 kb inversion clade</taxon>
        <taxon>NPAAA clade</taxon>
        <taxon>Hologalegina</taxon>
        <taxon>IRL clade</taxon>
        <taxon>Trifolieae</taxon>
        <taxon>Trifolium</taxon>
    </lineage>
</organism>
<dbReference type="GO" id="GO:0140359">
    <property type="term" value="F:ABC-type transporter activity"/>
    <property type="evidence" value="ECO:0007669"/>
    <property type="project" value="InterPro"/>
</dbReference>
<evidence type="ECO:0000259" key="6">
    <source>
        <dbReference type="Pfam" id="PF01061"/>
    </source>
</evidence>
<sequence length="75" mass="8461">MALGLFGMMASIARDMVLANTFGSAALLIIFLMGGFIVPKGMIKPWWIWGYWLSPLTYGQRAITVNEFTATRWMK</sequence>
<comment type="subcellular location">
    <subcellularLocation>
        <location evidence="1">Membrane</location>
        <topology evidence="1">Multi-pass membrane protein</topology>
    </subcellularLocation>
</comment>
<evidence type="ECO:0000256" key="1">
    <source>
        <dbReference type="ARBA" id="ARBA00004141"/>
    </source>
</evidence>
<accession>A0A392N1Z0</accession>
<feature type="transmembrane region" description="Helical" evidence="5">
    <location>
        <begin position="16"/>
        <end position="38"/>
    </location>
</feature>
<dbReference type="Proteomes" id="UP000265520">
    <property type="component" value="Unassembled WGS sequence"/>
</dbReference>
<evidence type="ECO:0000313" key="7">
    <source>
        <dbReference type="EMBL" id="MCH93603.1"/>
    </source>
</evidence>
<evidence type="ECO:0000256" key="3">
    <source>
        <dbReference type="ARBA" id="ARBA00022989"/>
    </source>
</evidence>
<name>A0A392N1Z0_9FABA</name>
<reference evidence="7 8" key="1">
    <citation type="journal article" date="2018" name="Front. Plant Sci.">
        <title>Red Clover (Trifolium pratense) and Zigzag Clover (T. medium) - A Picture of Genomic Similarities and Differences.</title>
        <authorList>
            <person name="Dluhosova J."/>
            <person name="Istvanek J."/>
            <person name="Nedelnik J."/>
            <person name="Repkova J."/>
        </authorList>
    </citation>
    <scope>NUCLEOTIDE SEQUENCE [LARGE SCALE GENOMIC DNA]</scope>
    <source>
        <strain evidence="8">cv. 10/8</strain>
        <tissue evidence="7">Leaf</tissue>
    </source>
</reference>
<dbReference type="Pfam" id="PF01061">
    <property type="entry name" value="ABC2_membrane"/>
    <property type="match status" value="1"/>
</dbReference>
<keyword evidence="8" id="KW-1185">Reference proteome</keyword>
<evidence type="ECO:0000313" key="8">
    <source>
        <dbReference type="Proteomes" id="UP000265520"/>
    </source>
</evidence>
<feature type="non-terminal residue" evidence="7">
    <location>
        <position position="75"/>
    </location>
</feature>
<proteinExistence type="predicted"/>